<name>A0ABV8KDL6_9BACL</name>
<evidence type="ECO:0000313" key="1">
    <source>
        <dbReference type="EMBL" id="MFC4104133.1"/>
    </source>
</evidence>
<sequence>MSAIDEAKLPLVWDIVRSACAEPEERLRARHLASLEALLKDSASVLFLVHKKNNTQYHQAVRGVRINSYGWVDFRQIWFPSQEAAAVPLS</sequence>
<evidence type="ECO:0000313" key="2">
    <source>
        <dbReference type="Proteomes" id="UP001595715"/>
    </source>
</evidence>
<comment type="caution">
    <text evidence="1">The sequence shown here is derived from an EMBL/GenBank/DDBJ whole genome shotgun (WGS) entry which is preliminary data.</text>
</comment>
<organism evidence="1 2">
    <name type="scientific">Paenibacillus xanthanilyticus</name>
    <dbReference type="NCBI Taxonomy" id="1783531"/>
    <lineage>
        <taxon>Bacteria</taxon>
        <taxon>Bacillati</taxon>
        <taxon>Bacillota</taxon>
        <taxon>Bacilli</taxon>
        <taxon>Bacillales</taxon>
        <taxon>Paenibacillaceae</taxon>
        <taxon>Paenibacillus</taxon>
    </lineage>
</organism>
<accession>A0ABV8KDL6</accession>
<keyword evidence="2" id="KW-1185">Reference proteome</keyword>
<reference evidence="2" key="1">
    <citation type="journal article" date="2019" name="Int. J. Syst. Evol. Microbiol.">
        <title>The Global Catalogue of Microorganisms (GCM) 10K type strain sequencing project: providing services to taxonomists for standard genome sequencing and annotation.</title>
        <authorList>
            <consortium name="The Broad Institute Genomics Platform"/>
            <consortium name="The Broad Institute Genome Sequencing Center for Infectious Disease"/>
            <person name="Wu L."/>
            <person name="Ma J."/>
        </authorList>
    </citation>
    <scope>NUCLEOTIDE SEQUENCE [LARGE SCALE GENOMIC DNA]</scope>
    <source>
        <strain evidence="2">IBRC-M 10987</strain>
    </source>
</reference>
<dbReference type="Proteomes" id="UP001595715">
    <property type="component" value="Unassembled WGS sequence"/>
</dbReference>
<dbReference type="SUPFAM" id="SSF53850">
    <property type="entry name" value="Periplasmic binding protein-like II"/>
    <property type="match status" value="1"/>
</dbReference>
<dbReference type="EMBL" id="JBHSAM010000036">
    <property type="protein sequence ID" value="MFC4104133.1"/>
    <property type="molecule type" value="Genomic_DNA"/>
</dbReference>
<dbReference type="RefSeq" id="WP_377722672.1">
    <property type="nucleotide sequence ID" value="NZ_JBHSAM010000036.1"/>
</dbReference>
<evidence type="ECO:0008006" key="3">
    <source>
        <dbReference type="Google" id="ProtNLM"/>
    </source>
</evidence>
<protein>
    <recommendedName>
        <fullName evidence="3">ABC transporter substrate-binding protein</fullName>
    </recommendedName>
</protein>
<proteinExistence type="predicted"/>
<gene>
    <name evidence="1" type="ORF">ACFOZ8_31390</name>
</gene>